<evidence type="ECO:0000313" key="3">
    <source>
        <dbReference type="Proteomes" id="UP001201812"/>
    </source>
</evidence>
<comment type="caution">
    <text evidence="2">The sequence shown here is derived from an EMBL/GenBank/DDBJ whole genome shotgun (WGS) entry which is preliminary data.</text>
</comment>
<evidence type="ECO:0000313" key="2">
    <source>
        <dbReference type="EMBL" id="KAI1706697.1"/>
    </source>
</evidence>
<sequence>MFPRKFIIVLLLILFSDYAHSKTSASSRTAHDTKSAREDLQSIYEEICGMKECPPTIEQIIDLSSRFLGNPWTRTLGKYAGLPVAAIFDSYRIGSVLIDDLREGEGFQNTRNVLAQKAGSWAGGMAGATVGTIIGTAIGGGIGLCFGGAKAVIGAAIGGLSGYFIGATLGDSYGSNYAGGHFERRSS</sequence>
<keyword evidence="3" id="KW-1185">Reference proteome</keyword>
<reference evidence="2" key="1">
    <citation type="submission" date="2022-01" db="EMBL/GenBank/DDBJ databases">
        <title>Genome Sequence Resource for Two Populations of Ditylenchus destructor, the Migratory Endoparasitic Phytonematode.</title>
        <authorList>
            <person name="Zhang H."/>
            <person name="Lin R."/>
            <person name="Xie B."/>
        </authorList>
    </citation>
    <scope>NUCLEOTIDE SEQUENCE</scope>
    <source>
        <strain evidence="2">BazhouSP</strain>
    </source>
</reference>
<evidence type="ECO:0008006" key="4">
    <source>
        <dbReference type="Google" id="ProtNLM"/>
    </source>
</evidence>
<protein>
    <recommendedName>
        <fullName evidence="4">Glycine zipper domain-containing protein</fullName>
    </recommendedName>
</protein>
<name>A0AAD4MXX2_9BILA</name>
<dbReference type="Proteomes" id="UP001201812">
    <property type="component" value="Unassembled WGS sequence"/>
</dbReference>
<gene>
    <name evidence="2" type="ORF">DdX_12907</name>
</gene>
<dbReference type="AlphaFoldDB" id="A0AAD4MXX2"/>
<dbReference type="EMBL" id="JAKKPZ010000046">
    <property type="protein sequence ID" value="KAI1706697.1"/>
    <property type="molecule type" value="Genomic_DNA"/>
</dbReference>
<feature type="signal peptide" evidence="1">
    <location>
        <begin position="1"/>
        <end position="21"/>
    </location>
</feature>
<organism evidence="2 3">
    <name type="scientific">Ditylenchus destructor</name>
    <dbReference type="NCBI Taxonomy" id="166010"/>
    <lineage>
        <taxon>Eukaryota</taxon>
        <taxon>Metazoa</taxon>
        <taxon>Ecdysozoa</taxon>
        <taxon>Nematoda</taxon>
        <taxon>Chromadorea</taxon>
        <taxon>Rhabditida</taxon>
        <taxon>Tylenchina</taxon>
        <taxon>Tylenchomorpha</taxon>
        <taxon>Sphaerularioidea</taxon>
        <taxon>Anguinidae</taxon>
        <taxon>Anguininae</taxon>
        <taxon>Ditylenchus</taxon>
    </lineage>
</organism>
<evidence type="ECO:0000256" key="1">
    <source>
        <dbReference type="SAM" id="SignalP"/>
    </source>
</evidence>
<accession>A0AAD4MXX2</accession>
<dbReference type="PANTHER" id="PTHR21525">
    <property type="entry name" value="MOTILE SPERM PROTEIN"/>
    <property type="match status" value="1"/>
</dbReference>
<feature type="chain" id="PRO_5042162265" description="Glycine zipper domain-containing protein" evidence="1">
    <location>
        <begin position="22"/>
        <end position="187"/>
    </location>
</feature>
<keyword evidence="1" id="KW-0732">Signal</keyword>
<proteinExistence type="predicted"/>
<dbReference type="PANTHER" id="PTHR21525:SF9">
    <property type="entry name" value="CHANNEL_COLICIN DOMAIN-CONTAINING PROTEIN"/>
    <property type="match status" value="1"/>
</dbReference>